<keyword evidence="3 7" id="KW-0288">FMN</keyword>
<dbReference type="PROSITE" id="PS51349">
    <property type="entry name" value="FMN_HYDROXY_ACID_DH_2"/>
    <property type="match status" value="1"/>
</dbReference>
<comment type="caution">
    <text evidence="9">The sequence shown here is derived from an EMBL/GenBank/DDBJ whole genome shotgun (WGS) entry which is preliminary data.</text>
</comment>
<evidence type="ECO:0000256" key="1">
    <source>
        <dbReference type="ARBA" id="ARBA00001917"/>
    </source>
</evidence>
<evidence type="ECO:0000256" key="6">
    <source>
        <dbReference type="PIRSR" id="PIRSR000138-1"/>
    </source>
</evidence>
<feature type="binding site" evidence="7">
    <location>
        <position position="296"/>
    </location>
    <ligand>
        <name>glyoxylate</name>
        <dbReference type="ChEBI" id="CHEBI:36655"/>
    </ligand>
</feature>
<keyword evidence="2 7" id="KW-0285">Flavoprotein</keyword>
<feature type="binding site" evidence="7">
    <location>
        <begin position="93"/>
        <end position="95"/>
    </location>
    <ligand>
        <name>FMN</name>
        <dbReference type="ChEBI" id="CHEBI:58210"/>
    </ligand>
</feature>
<feature type="binding site" evidence="7">
    <location>
        <position position="170"/>
    </location>
    <ligand>
        <name>FMN</name>
        <dbReference type="ChEBI" id="CHEBI:58210"/>
    </ligand>
</feature>
<dbReference type="PANTHER" id="PTHR10578:SF107">
    <property type="entry name" value="2-HYDROXYACID OXIDASE 1"/>
    <property type="match status" value="1"/>
</dbReference>
<dbReference type="Gene3D" id="3.20.20.70">
    <property type="entry name" value="Aldolase class I"/>
    <property type="match status" value="1"/>
</dbReference>
<feature type="binding site" evidence="7">
    <location>
        <begin position="346"/>
        <end position="347"/>
    </location>
    <ligand>
        <name>FMN</name>
        <dbReference type="ChEBI" id="CHEBI:58210"/>
    </ligand>
</feature>
<dbReference type="AlphaFoldDB" id="A0A5D9CIL8"/>
<dbReference type="InterPro" id="IPR037396">
    <property type="entry name" value="FMN_HAD"/>
</dbReference>
<feature type="binding site" evidence="7">
    <location>
        <position position="269"/>
    </location>
    <ligand>
        <name>FMN</name>
        <dbReference type="ChEBI" id="CHEBI:58210"/>
    </ligand>
</feature>
<dbReference type="Proteomes" id="UP000324260">
    <property type="component" value="Unassembled WGS sequence"/>
</dbReference>
<feature type="binding site" evidence="7">
    <location>
        <position position="291"/>
    </location>
    <ligand>
        <name>FMN</name>
        <dbReference type="ChEBI" id="CHEBI:58210"/>
    </ligand>
</feature>
<dbReference type="InterPro" id="IPR008259">
    <property type="entry name" value="FMN_hydac_DH_AS"/>
</dbReference>
<comment type="cofactor">
    <cofactor evidence="1">
        <name>FMN</name>
        <dbReference type="ChEBI" id="CHEBI:58210"/>
    </cofactor>
</comment>
<feature type="binding site" evidence="7">
    <location>
        <position position="122"/>
    </location>
    <ligand>
        <name>FMN</name>
        <dbReference type="ChEBI" id="CHEBI:58210"/>
    </ligand>
</feature>
<feature type="binding site" evidence="7">
    <location>
        <position position="293"/>
    </location>
    <ligand>
        <name>glyoxylate</name>
        <dbReference type="ChEBI" id="CHEBI:36655"/>
    </ligand>
</feature>
<dbReference type="InterPro" id="IPR000262">
    <property type="entry name" value="FMN-dep_DH"/>
</dbReference>
<keyword evidence="4" id="KW-0560">Oxidoreductase</keyword>
<comment type="similarity">
    <text evidence="5">Belongs to the FMN-dependent alpha-hydroxy acid dehydrogenase family.</text>
</comment>
<organism evidence="9 10">
    <name type="scientific">Halomonas eurihalina</name>
    <dbReference type="NCBI Taxonomy" id="42566"/>
    <lineage>
        <taxon>Bacteria</taxon>
        <taxon>Pseudomonadati</taxon>
        <taxon>Pseudomonadota</taxon>
        <taxon>Gammaproteobacteria</taxon>
        <taxon>Oceanospirillales</taxon>
        <taxon>Halomonadaceae</taxon>
        <taxon>Halomonas</taxon>
    </lineage>
</organism>
<dbReference type="PROSITE" id="PS00557">
    <property type="entry name" value="FMN_HYDROXY_ACID_DH_1"/>
    <property type="match status" value="1"/>
</dbReference>
<keyword evidence="10" id="KW-1185">Reference proteome</keyword>
<dbReference type="GO" id="GO:0004459">
    <property type="term" value="F:L-lactate dehydrogenase (NAD+) activity"/>
    <property type="evidence" value="ECO:0007669"/>
    <property type="project" value="TreeGrafter"/>
</dbReference>
<feature type="domain" description="FMN hydroxy acid dehydrogenase" evidence="8">
    <location>
        <begin position="14"/>
        <end position="397"/>
    </location>
</feature>
<feature type="binding site" evidence="7">
    <location>
        <position position="144"/>
    </location>
    <ligand>
        <name>glyoxylate</name>
        <dbReference type="ChEBI" id="CHEBI:36655"/>
    </ligand>
</feature>
<dbReference type="GO" id="GO:0005886">
    <property type="term" value="C:plasma membrane"/>
    <property type="evidence" value="ECO:0007669"/>
    <property type="project" value="TreeGrafter"/>
</dbReference>
<dbReference type="InterPro" id="IPR013785">
    <property type="entry name" value="Aldolase_TIM"/>
</dbReference>
<protein>
    <submittedName>
        <fullName evidence="9">Alpha-hydroxy-acid oxidizing protein</fullName>
    </submittedName>
</protein>
<feature type="binding site" evidence="7">
    <location>
        <position position="40"/>
    </location>
    <ligand>
        <name>glyoxylate</name>
        <dbReference type="ChEBI" id="CHEBI:36655"/>
    </ligand>
</feature>
<evidence type="ECO:0000256" key="5">
    <source>
        <dbReference type="ARBA" id="ARBA00024042"/>
    </source>
</evidence>
<name>A0A5D9CIL8_HALER</name>
<dbReference type="SUPFAM" id="SSF51395">
    <property type="entry name" value="FMN-linked oxidoreductases"/>
    <property type="match status" value="1"/>
</dbReference>
<evidence type="ECO:0000256" key="2">
    <source>
        <dbReference type="ARBA" id="ARBA00022630"/>
    </source>
</evidence>
<evidence type="ECO:0000256" key="4">
    <source>
        <dbReference type="ARBA" id="ARBA00023002"/>
    </source>
</evidence>
<evidence type="ECO:0000256" key="7">
    <source>
        <dbReference type="PIRSR" id="PIRSR000138-2"/>
    </source>
</evidence>
<sequence length="399" mass="44033">MQRPAPRPSWLAARRLSRVLCLDDFESVARRHLPRPIFGYVAGAAETHASYRDNRAVFDEYGFRHRVLRNVSDRESSIDLLGRRYSAPFGIAPMGICSLTGYRGDLAQARAAERAGIPMILSASSLIRLEEVVEEAPGTWFQAYLPAKSAEIDALIDRVARAGVETLVITVDSAVVPNRENNVRNGFKTPLRPSWRLLWDGMTHPAWSLGTFLKTCVRHGVPHFENNAAKRGVAIVSRQVTRDFSGREHLDWFELKRIRRRWTGRLVIKGVLHPDDVALARQHGADGVIISNHGGRQLDGAVSPLRALPHALEVAGGMEVMIDSGFRRGTDVIKALALGASCAFVGRPFNYASAIGAEAGVDHAIQLLMSEIRADMGMLGITRLAELDAEELVDLAQRR</sequence>
<dbReference type="CDD" id="cd02809">
    <property type="entry name" value="alpha_hydroxyacid_oxid_FMN"/>
    <property type="match status" value="1"/>
</dbReference>
<dbReference type="InterPro" id="IPR012133">
    <property type="entry name" value="Alpha-hydoxy_acid_DH_FMN"/>
</dbReference>
<dbReference type="Pfam" id="PF01070">
    <property type="entry name" value="FMN_dh"/>
    <property type="match status" value="1"/>
</dbReference>
<reference evidence="9 10" key="1">
    <citation type="submission" date="2019-08" db="EMBL/GenBank/DDBJ databases">
        <title>Draft Genome Sequence of Halomonas eurihalina Isolated from Preserved Hide-surface.</title>
        <authorList>
            <person name="Hussain S.A."/>
            <person name="Xu A."/>
            <person name="Sarker M."/>
            <person name="Sommers C."/>
        </authorList>
    </citation>
    <scope>NUCLEOTIDE SEQUENCE [LARGE SCALE GENOMIC DNA]</scope>
    <source>
        <strain evidence="9 10">MS1</strain>
    </source>
</reference>
<dbReference type="PANTHER" id="PTHR10578">
    <property type="entry name" value="S -2-HYDROXY-ACID OXIDASE-RELATED"/>
    <property type="match status" value="1"/>
</dbReference>
<dbReference type="OrthoDB" id="9770452at2"/>
<feature type="binding site" evidence="7">
    <location>
        <position position="142"/>
    </location>
    <ligand>
        <name>FMN</name>
        <dbReference type="ChEBI" id="CHEBI:58210"/>
    </ligand>
</feature>
<evidence type="ECO:0000259" key="8">
    <source>
        <dbReference type="PROSITE" id="PS51349"/>
    </source>
</evidence>
<evidence type="ECO:0000313" key="9">
    <source>
        <dbReference type="EMBL" id="TZG30910.1"/>
    </source>
</evidence>
<feature type="active site" description="Proton acceptor" evidence="6">
    <location>
        <position position="293"/>
    </location>
</feature>
<feature type="binding site" evidence="7">
    <location>
        <position position="179"/>
    </location>
    <ligand>
        <name>glyoxylate</name>
        <dbReference type="ChEBI" id="CHEBI:36655"/>
    </ligand>
</feature>
<dbReference type="EMBL" id="VTPU01000030">
    <property type="protein sequence ID" value="TZG30910.1"/>
    <property type="molecule type" value="Genomic_DNA"/>
</dbReference>
<dbReference type="GO" id="GO:0010181">
    <property type="term" value="F:FMN binding"/>
    <property type="evidence" value="ECO:0007669"/>
    <property type="project" value="InterPro"/>
</dbReference>
<proteinExistence type="inferred from homology"/>
<dbReference type="GO" id="GO:0009060">
    <property type="term" value="P:aerobic respiration"/>
    <property type="evidence" value="ECO:0007669"/>
    <property type="project" value="TreeGrafter"/>
</dbReference>
<dbReference type="PIRSF" id="PIRSF000138">
    <property type="entry name" value="Al-hdrx_acd_dh"/>
    <property type="match status" value="1"/>
</dbReference>
<evidence type="ECO:0000313" key="10">
    <source>
        <dbReference type="Proteomes" id="UP000324260"/>
    </source>
</evidence>
<feature type="binding site" evidence="7">
    <location>
        <begin position="323"/>
        <end position="327"/>
    </location>
    <ligand>
        <name>FMN</name>
        <dbReference type="ChEBI" id="CHEBI:58210"/>
    </ligand>
</feature>
<gene>
    <name evidence="9" type="ORF">FZZ93_17895</name>
</gene>
<accession>A0A5D9CIL8</accession>
<evidence type="ECO:0000256" key="3">
    <source>
        <dbReference type="ARBA" id="ARBA00022643"/>
    </source>
</evidence>